<dbReference type="CDD" id="cd06157">
    <property type="entry name" value="NR_LBD"/>
    <property type="match status" value="1"/>
</dbReference>
<comment type="similarity">
    <text evidence="2 11">Belongs to the nuclear hormone receptor family.</text>
</comment>
<feature type="region of interest" description="Disordered" evidence="12">
    <location>
        <begin position="445"/>
        <end position="499"/>
    </location>
</feature>
<dbReference type="SUPFAM" id="SSF57716">
    <property type="entry name" value="Glucocorticoid receptor-like (DNA-binding domain)"/>
    <property type="match status" value="1"/>
</dbReference>
<dbReference type="GO" id="GO:1990239">
    <property type="term" value="F:steroid hormone binding"/>
    <property type="evidence" value="ECO:0007669"/>
    <property type="project" value="EnsemblMetazoa"/>
</dbReference>
<feature type="compositionally biased region" description="Polar residues" evidence="12">
    <location>
        <begin position="481"/>
        <end position="499"/>
    </location>
</feature>
<evidence type="ECO:0000256" key="10">
    <source>
        <dbReference type="ARBA" id="ARBA00023242"/>
    </source>
</evidence>
<evidence type="ECO:0000256" key="4">
    <source>
        <dbReference type="ARBA" id="ARBA00022771"/>
    </source>
</evidence>
<accession>A0A2A6B4L3</accession>
<dbReference type="GO" id="GO:0008270">
    <property type="term" value="F:zinc ion binding"/>
    <property type="evidence" value="ECO:0007669"/>
    <property type="project" value="UniProtKB-KW"/>
</dbReference>
<dbReference type="CDD" id="cd06960">
    <property type="entry name" value="NR_DBD_HNF4A"/>
    <property type="match status" value="1"/>
</dbReference>
<feature type="region of interest" description="Disordered" evidence="12">
    <location>
        <begin position="195"/>
        <end position="231"/>
    </location>
</feature>
<keyword evidence="14" id="KW-1185">Reference proteome</keyword>
<dbReference type="PANTHER" id="PTHR24083">
    <property type="entry name" value="NUCLEAR HORMONE RECEPTOR"/>
    <property type="match status" value="1"/>
</dbReference>
<dbReference type="InterPro" id="IPR000536">
    <property type="entry name" value="Nucl_hrmn_rcpt_lig-bd"/>
</dbReference>
<dbReference type="SUPFAM" id="SSF48508">
    <property type="entry name" value="Nuclear receptor ligand-binding domain"/>
    <property type="match status" value="1"/>
</dbReference>
<dbReference type="SMART" id="SM00399">
    <property type="entry name" value="ZnF_C4"/>
    <property type="match status" value="1"/>
</dbReference>
<keyword evidence="4 11" id="KW-0863">Zinc-finger</keyword>
<evidence type="ECO:0000256" key="8">
    <source>
        <dbReference type="ARBA" id="ARBA00023163"/>
    </source>
</evidence>
<dbReference type="GO" id="GO:0045088">
    <property type="term" value="P:regulation of innate immune response"/>
    <property type="evidence" value="ECO:0007669"/>
    <property type="project" value="EnsemblMetazoa"/>
</dbReference>
<dbReference type="GO" id="GO:0030154">
    <property type="term" value="P:cell differentiation"/>
    <property type="evidence" value="ECO:0000318"/>
    <property type="project" value="GO_Central"/>
</dbReference>
<feature type="compositionally biased region" description="Low complexity" evidence="12">
    <location>
        <begin position="211"/>
        <end position="227"/>
    </location>
</feature>
<dbReference type="SMART" id="SM00430">
    <property type="entry name" value="HOLI"/>
    <property type="match status" value="1"/>
</dbReference>
<evidence type="ECO:0000256" key="6">
    <source>
        <dbReference type="ARBA" id="ARBA00023015"/>
    </source>
</evidence>
<dbReference type="GO" id="GO:0004879">
    <property type="term" value="F:nuclear receptor activity"/>
    <property type="evidence" value="ECO:0000318"/>
    <property type="project" value="GO_Central"/>
</dbReference>
<keyword evidence="10 11" id="KW-0539">Nucleus</keyword>
<dbReference type="GO" id="GO:0050829">
    <property type="term" value="P:defense response to Gram-negative bacterium"/>
    <property type="evidence" value="ECO:0007669"/>
    <property type="project" value="EnsemblMetazoa"/>
</dbReference>
<evidence type="ECO:0000256" key="11">
    <source>
        <dbReference type="RuleBase" id="RU004334"/>
    </source>
</evidence>
<keyword evidence="8 11" id="KW-0804">Transcription</keyword>
<evidence type="ECO:0000313" key="13">
    <source>
        <dbReference type="EnsemblMetazoa" id="PPA06979.1"/>
    </source>
</evidence>
<dbReference type="Gene3D" id="3.30.50.10">
    <property type="entry name" value="Erythroid Transcription Factor GATA-1, subunit A"/>
    <property type="match status" value="1"/>
</dbReference>
<dbReference type="InterPro" id="IPR049636">
    <property type="entry name" value="HNF4-like_DBD"/>
</dbReference>
<dbReference type="Gene3D" id="1.10.565.10">
    <property type="entry name" value="Retinoid X Receptor"/>
    <property type="match status" value="1"/>
</dbReference>
<comment type="subcellular location">
    <subcellularLocation>
        <location evidence="1 11">Nucleus</location>
    </subcellularLocation>
</comment>
<accession>A0A8R1U8U8</accession>
<dbReference type="InterPro" id="IPR050274">
    <property type="entry name" value="Nuclear_hormone_rcpt_NR2"/>
</dbReference>
<dbReference type="Proteomes" id="UP000005239">
    <property type="component" value="Unassembled WGS sequence"/>
</dbReference>
<gene>
    <name evidence="13" type="primary">WBGene00096533</name>
</gene>
<organism evidence="13 14">
    <name type="scientific">Pristionchus pacificus</name>
    <name type="common">Parasitic nematode worm</name>
    <dbReference type="NCBI Taxonomy" id="54126"/>
    <lineage>
        <taxon>Eukaryota</taxon>
        <taxon>Metazoa</taxon>
        <taxon>Ecdysozoa</taxon>
        <taxon>Nematoda</taxon>
        <taxon>Chromadorea</taxon>
        <taxon>Rhabditida</taxon>
        <taxon>Rhabditina</taxon>
        <taxon>Diplogasteromorpha</taxon>
        <taxon>Diplogasteroidea</taxon>
        <taxon>Neodiplogasteridae</taxon>
        <taxon>Pristionchus</taxon>
    </lineage>
</organism>
<evidence type="ECO:0000256" key="12">
    <source>
        <dbReference type="SAM" id="MobiDB-lite"/>
    </source>
</evidence>
<evidence type="ECO:0000256" key="3">
    <source>
        <dbReference type="ARBA" id="ARBA00022723"/>
    </source>
</evidence>
<dbReference type="AlphaFoldDB" id="A0A2A6B4L3"/>
<dbReference type="Pfam" id="PF00105">
    <property type="entry name" value="zf-C4"/>
    <property type="match status" value="1"/>
</dbReference>
<keyword evidence="6 11" id="KW-0805">Transcription regulation</keyword>
<evidence type="ECO:0000256" key="5">
    <source>
        <dbReference type="ARBA" id="ARBA00022833"/>
    </source>
</evidence>
<name>A0A2A6B4L3_PRIPA</name>
<dbReference type="GO" id="GO:0000978">
    <property type="term" value="F:RNA polymerase II cis-regulatory region sequence-specific DNA binding"/>
    <property type="evidence" value="ECO:0000318"/>
    <property type="project" value="GO_Central"/>
</dbReference>
<dbReference type="InterPro" id="IPR001723">
    <property type="entry name" value="Nuclear_hrmn_rcpt"/>
</dbReference>
<dbReference type="PRINTS" id="PR00047">
    <property type="entry name" value="STROIDFINGER"/>
</dbReference>
<keyword evidence="5 11" id="KW-0862">Zinc</keyword>
<dbReference type="GO" id="GO:0005634">
    <property type="term" value="C:nucleus"/>
    <property type="evidence" value="ECO:0007669"/>
    <property type="project" value="UniProtKB-SubCell"/>
</dbReference>
<dbReference type="EnsemblMetazoa" id="PPA06979.1">
    <property type="protein sequence ID" value="PPA06979.1"/>
    <property type="gene ID" value="WBGene00096533"/>
</dbReference>
<proteinExistence type="inferred from homology"/>
<keyword evidence="3 11" id="KW-0479">Metal-binding</keyword>
<dbReference type="InterPro" id="IPR035500">
    <property type="entry name" value="NHR-like_dom_sf"/>
</dbReference>
<sequence>MTSQPARMIGERAKVRTVSSSRLSLPDTVSHHSSRSCRYFPLTIIRYITSSTALPPSSLYLCSDMSVPLFAVTPRSHNQPTTFAVTMETLCMMPPSLTEEHFASLPSTYSATTASSHASGADACVVCGDKAIGRHYGATACNGCKGFFRRSVWQNLQYTCRFSKTCQVDKDHRNACRYCRFQKCLADGMRPEAIQNERDRIGSTKRRKRSSSQMASDSDSAPSPRGSENSVVSKKMIEIIVDIEERMMGNQNMAALMRDSPDSRSASQRAVANLIGWTSALHPIPELPFDDRVRVMKHATAAFTLLSIAQRSLNLPHLILPNDNVLSLSTLHASLMRPLQRVSEELQQPLRRLRVEHTELCALKAIVLLSPDIPEISHIGRERLREARDSLLRALFSFLSTAHGAMDASLRVSSLMLVLPPLFSLASTLSDHPVLATILGLNEDERASPSAPSMQSSFLATTASPPAPLTPQNNNNNNNNSSFPSSLTPSMDGSASPPFSMQNSASLLAGTNDPKSVLISAGLLAQQPALLSSLVQQHQQMGSLPSSLSPPVSLPQLFGLSEYIAADNRVPVKILYS</sequence>
<feature type="compositionally biased region" description="Low complexity" evidence="12">
    <location>
        <begin position="456"/>
        <end position="480"/>
    </location>
</feature>
<reference evidence="13" key="2">
    <citation type="submission" date="2022-06" db="UniProtKB">
        <authorList>
            <consortium name="EnsemblMetazoa"/>
        </authorList>
    </citation>
    <scope>IDENTIFICATION</scope>
    <source>
        <strain evidence="13">PS312</strain>
    </source>
</reference>
<evidence type="ECO:0000256" key="9">
    <source>
        <dbReference type="ARBA" id="ARBA00023170"/>
    </source>
</evidence>
<evidence type="ECO:0000313" key="14">
    <source>
        <dbReference type="Proteomes" id="UP000005239"/>
    </source>
</evidence>
<dbReference type="InterPro" id="IPR013088">
    <property type="entry name" value="Znf_NHR/GATA"/>
</dbReference>
<dbReference type="Pfam" id="PF00104">
    <property type="entry name" value="Hormone_recep"/>
    <property type="match status" value="1"/>
</dbReference>
<evidence type="ECO:0000256" key="1">
    <source>
        <dbReference type="ARBA" id="ARBA00004123"/>
    </source>
</evidence>
<dbReference type="FunFam" id="3.30.50.10:FF:000030">
    <property type="entry name" value="Nuclear Hormone Receptor family"/>
    <property type="match status" value="1"/>
</dbReference>
<dbReference type="GO" id="GO:0006357">
    <property type="term" value="P:regulation of transcription by RNA polymerase II"/>
    <property type="evidence" value="ECO:0000318"/>
    <property type="project" value="GO_Central"/>
</dbReference>
<dbReference type="PROSITE" id="PS51030">
    <property type="entry name" value="NUCLEAR_REC_DBD_2"/>
    <property type="match status" value="1"/>
</dbReference>
<dbReference type="GO" id="GO:1900181">
    <property type="term" value="P:negative regulation of protein localization to nucleus"/>
    <property type="evidence" value="ECO:0007669"/>
    <property type="project" value="EnsemblMetazoa"/>
</dbReference>
<reference evidence="14" key="1">
    <citation type="journal article" date="2008" name="Nat. Genet.">
        <title>The Pristionchus pacificus genome provides a unique perspective on nematode lifestyle and parasitism.</title>
        <authorList>
            <person name="Dieterich C."/>
            <person name="Clifton S.W."/>
            <person name="Schuster L.N."/>
            <person name="Chinwalla A."/>
            <person name="Delehaunty K."/>
            <person name="Dinkelacker I."/>
            <person name="Fulton L."/>
            <person name="Fulton R."/>
            <person name="Godfrey J."/>
            <person name="Minx P."/>
            <person name="Mitreva M."/>
            <person name="Roeseler W."/>
            <person name="Tian H."/>
            <person name="Witte H."/>
            <person name="Yang S.P."/>
            <person name="Wilson R.K."/>
            <person name="Sommer R.J."/>
        </authorList>
    </citation>
    <scope>NUCLEOTIDE SEQUENCE [LARGE SCALE GENOMIC DNA]</scope>
    <source>
        <strain evidence="14">PS312</strain>
    </source>
</reference>
<dbReference type="PRINTS" id="PR00398">
    <property type="entry name" value="STRDHORMONER"/>
</dbReference>
<keyword evidence="7 11" id="KW-0238">DNA-binding</keyword>
<protein>
    <submittedName>
        <fullName evidence="13">Nhr-14</fullName>
    </submittedName>
</protein>
<evidence type="ECO:0000256" key="2">
    <source>
        <dbReference type="ARBA" id="ARBA00005993"/>
    </source>
</evidence>
<keyword evidence="9 11" id="KW-0675">Receptor</keyword>
<dbReference type="PROSITE" id="PS51843">
    <property type="entry name" value="NR_LBD"/>
    <property type="match status" value="1"/>
</dbReference>
<evidence type="ECO:0000256" key="7">
    <source>
        <dbReference type="ARBA" id="ARBA00023125"/>
    </source>
</evidence>
<dbReference type="PROSITE" id="PS00031">
    <property type="entry name" value="NUCLEAR_REC_DBD_1"/>
    <property type="match status" value="1"/>
</dbReference>
<dbReference type="InterPro" id="IPR001628">
    <property type="entry name" value="Znf_hrmn_rcpt"/>
</dbReference>